<reference evidence="5" key="3">
    <citation type="journal article" date="2012" name="PLoS Pathog.">
        <title>Comparative genomics of the apicomplexan parasites Toxoplasma gondii and Neospora caninum: Coccidia differing in host range and transmission strategy.</title>
        <authorList>
            <person name="Reid A.J."/>
            <person name="Vermont S.J."/>
            <person name="Cotton J.A."/>
            <person name="Harris D."/>
            <person name="Hill-Cawthorne G.A."/>
            <person name="Konen-Waisman S."/>
            <person name="Latham S.M."/>
            <person name="Mourier T."/>
            <person name="Norton R."/>
            <person name="Quail M.A."/>
            <person name="Sanders M."/>
            <person name="Shanmugam D."/>
            <person name="Sohal A."/>
            <person name="Wasmuth J.D."/>
            <person name="Brunk B."/>
            <person name="Grigg M.E."/>
            <person name="Howard J.C."/>
            <person name="Parkinson J."/>
            <person name="Roos D.S."/>
            <person name="Trees A.J."/>
            <person name="Berriman M."/>
            <person name="Pain A."/>
            <person name="Wastling J.M."/>
        </authorList>
    </citation>
    <scope>NUCLEOTIDE SEQUENCE [LARGE SCALE GENOMIC DNA]</scope>
    <source>
        <strain evidence="5">Liverpool</strain>
    </source>
</reference>
<feature type="region of interest" description="Disordered" evidence="1">
    <location>
        <begin position="178"/>
        <end position="202"/>
    </location>
</feature>
<dbReference type="VEuPathDB" id="ToxoDB:NCLIV_052130"/>
<dbReference type="RefSeq" id="XP_003884815.1">
    <property type="nucleotide sequence ID" value="XM_003884766.1"/>
</dbReference>
<dbReference type="InParanoid" id="F0VL35"/>
<reference evidence="3" key="1">
    <citation type="submission" date="2011-02" db="EMBL/GenBank/DDBJ databases">
        <authorList>
            <person name="Aslett M."/>
        </authorList>
    </citation>
    <scope>NUCLEOTIDE SEQUENCE</scope>
    <source>
        <strain evidence="3">Liverpool</strain>
    </source>
</reference>
<feature type="compositionally biased region" description="Polar residues" evidence="1">
    <location>
        <begin position="178"/>
        <end position="193"/>
    </location>
</feature>
<evidence type="ECO:0000256" key="2">
    <source>
        <dbReference type="SAM" id="SignalP"/>
    </source>
</evidence>
<evidence type="ECO:0008006" key="6">
    <source>
        <dbReference type="Google" id="ProtNLM"/>
    </source>
</evidence>
<evidence type="ECO:0000256" key="1">
    <source>
        <dbReference type="SAM" id="MobiDB-lite"/>
    </source>
</evidence>
<feature type="region of interest" description="Disordered" evidence="1">
    <location>
        <begin position="117"/>
        <end position="138"/>
    </location>
</feature>
<protein>
    <recommendedName>
        <fullName evidence="6">Transmembrane protein</fullName>
    </recommendedName>
</protein>
<organism evidence="3 5">
    <name type="scientific">Neospora caninum (strain Liverpool)</name>
    <dbReference type="NCBI Taxonomy" id="572307"/>
    <lineage>
        <taxon>Eukaryota</taxon>
        <taxon>Sar</taxon>
        <taxon>Alveolata</taxon>
        <taxon>Apicomplexa</taxon>
        <taxon>Conoidasida</taxon>
        <taxon>Coccidia</taxon>
        <taxon>Eucoccidiorida</taxon>
        <taxon>Eimeriorina</taxon>
        <taxon>Sarcocystidae</taxon>
        <taxon>Neospora</taxon>
    </lineage>
</organism>
<keyword evidence="2" id="KW-0732">Signal</keyword>
<dbReference type="EMBL" id="LN714485">
    <property type="protein sequence ID" value="CEL69504.1"/>
    <property type="molecule type" value="Genomic_DNA"/>
</dbReference>
<proteinExistence type="predicted"/>
<dbReference type="Proteomes" id="UP000007494">
    <property type="component" value="Chromosome X"/>
</dbReference>
<dbReference type="GeneID" id="13446491"/>
<dbReference type="eggNOG" id="ENOG502QZAB">
    <property type="taxonomic scope" value="Eukaryota"/>
</dbReference>
<feature type="chain" id="PRO_5007655225" description="Transmembrane protein" evidence="2">
    <location>
        <begin position="21"/>
        <end position="339"/>
    </location>
</feature>
<dbReference type="AlphaFoldDB" id="F0VL35"/>
<reference evidence="3" key="2">
    <citation type="submission" date="2011-03" db="EMBL/GenBank/DDBJ databases">
        <title>Comparative genomics and transcriptomics of Neospora caninum and Toxoplasma gondii.</title>
        <authorList>
            <person name="Reid A.J."/>
            <person name="Sohal A."/>
            <person name="Harris D."/>
            <person name="Quail M."/>
            <person name="Sanders M."/>
            <person name="Berriman M."/>
            <person name="Wastling J.M."/>
            <person name="Pain A."/>
        </authorList>
    </citation>
    <scope>NUCLEOTIDE SEQUENCE</scope>
    <source>
        <strain evidence="3">Liverpool</strain>
    </source>
</reference>
<reference evidence="4" key="4">
    <citation type="journal article" date="2015" name="PLoS ONE">
        <title>Comprehensive Evaluation of Toxoplasma gondii VEG and Neospora caninum LIV Genomes with Tachyzoite Stage Transcriptome and Proteome Defines Novel Transcript Features.</title>
        <authorList>
            <person name="Ramaprasad A."/>
            <person name="Mourier T."/>
            <person name="Naeem R."/>
            <person name="Malas T.B."/>
            <person name="Moussa E."/>
            <person name="Panigrahi A."/>
            <person name="Vermont S.J."/>
            <person name="Otto T.D."/>
            <person name="Wastling J."/>
            <person name="Pain A."/>
        </authorList>
    </citation>
    <scope>NUCLEOTIDE SEQUENCE</scope>
    <source>
        <strain evidence="4">Liverpool</strain>
    </source>
</reference>
<dbReference type="OrthoDB" id="331156at2759"/>
<accession>F0VL35</accession>
<evidence type="ECO:0000313" key="3">
    <source>
        <dbReference type="EMBL" id="CBZ54787.1"/>
    </source>
</evidence>
<dbReference type="OMA" id="AFWSFVE"/>
<feature type="signal peptide" evidence="2">
    <location>
        <begin position="1"/>
        <end position="20"/>
    </location>
</feature>
<dbReference type="EMBL" id="FR823391">
    <property type="protein sequence ID" value="CBZ54787.1"/>
    <property type="molecule type" value="Genomic_DNA"/>
</dbReference>
<evidence type="ECO:0000313" key="4">
    <source>
        <dbReference type="EMBL" id="CEL69504.1"/>
    </source>
</evidence>
<sequence>MMVCNRFTVVFIAAAASVCGLLKTPATTPPNSTTDGATGNAQQFSVDQVQELFAAFVETQFPAKRERLAVEALVDWAVAESEVEISGEQPNFEEDAADFETVVSRVANSLEATMAAEADAEKDKYSAPRGAANPSSPEDIEAWIQQKKASRDSYERVAEAFWSFVEFSRLVPHATQGSSSATFSAPQAESTDPATAVVPGTPGGQHFYRPAAGDSEVIIFLNVSPMTLLNRICQGQRVACAEVFQVSLYTAIQAVVNDAAFTQDRVKMGNVGMRGSGVQQAVLIYGDGDLRLADALELVLEDVQFCNADPSRPICRTLTGQTLVENNVTPKVLTKRVVG</sequence>
<gene>
    <name evidence="4" type="ORF">BN1204_052130</name>
    <name evidence="3" type="ORF">NCLIV_052130</name>
</gene>
<evidence type="ECO:0000313" key="5">
    <source>
        <dbReference type="Proteomes" id="UP000007494"/>
    </source>
</evidence>
<keyword evidence="5" id="KW-1185">Reference proteome</keyword>
<name>F0VL35_NEOCL</name>